<name>D8PVY3_SCHCM</name>
<dbReference type="VEuPathDB" id="FungiDB:SCHCODRAFT_02607194"/>
<dbReference type="EMBL" id="GL377303">
    <property type="protein sequence ID" value="EFJ00116.1"/>
    <property type="molecule type" value="Genomic_DNA"/>
</dbReference>
<dbReference type="PANTHER" id="PTHR12905:SF0">
    <property type="entry name" value="CALCINEURIN-LIKE PHOSPHOESTERASE DOMAIN-CONTAINING PROTEIN"/>
    <property type="match status" value="1"/>
</dbReference>
<evidence type="ECO:0000313" key="3">
    <source>
        <dbReference type="EMBL" id="EFJ00116.1"/>
    </source>
</evidence>
<feature type="region of interest" description="Disordered" evidence="1">
    <location>
        <begin position="1"/>
        <end position="21"/>
    </location>
</feature>
<dbReference type="PANTHER" id="PTHR12905">
    <property type="entry name" value="METALLOPHOSPHOESTERASE"/>
    <property type="match status" value="1"/>
</dbReference>
<dbReference type="AlphaFoldDB" id="D8PVY3"/>
<dbReference type="SUPFAM" id="SSF56300">
    <property type="entry name" value="Metallo-dependent phosphatases"/>
    <property type="match status" value="1"/>
</dbReference>
<dbReference type="OrthoDB" id="630188at2759"/>
<dbReference type="HOGENOM" id="CLU_041441_4_0_1"/>
<sequence>MASSSTSRLYTADGTDPNSLPPKEDGWTRFVCISDTHSKKYSYIPPGDVLLHAGDLSSQGFPHRLQKTLEWLGELPHSVKCIIAGNHDLCLDAEIDPADQEYFEDRDGIPLERVRERIRSQDVTSKGIRYLEHESLTITSPTGRRWKVYGSPAAARYSIGAFQYETKTEAEVIYSRITVDTEILLTHTPPYRLHDKTRHGIHAGCPVLARRLPDLQQCRLHVFGHIHESCGVSIDEKGMVSVNAALARMHGRVTVVDLKD</sequence>
<dbReference type="Gene3D" id="3.60.21.10">
    <property type="match status" value="1"/>
</dbReference>
<dbReference type="InParanoid" id="D8PVY3"/>
<dbReference type="OMA" id="HTPPYGI"/>
<keyword evidence="4" id="KW-1185">Reference proteome</keyword>
<reference evidence="3 4" key="1">
    <citation type="journal article" date="2010" name="Nat. Biotechnol.">
        <title>Genome sequence of the model mushroom Schizophyllum commune.</title>
        <authorList>
            <person name="Ohm R.A."/>
            <person name="de Jong J.F."/>
            <person name="Lugones L.G."/>
            <person name="Aerts A."/>
            <person name="Kothe E."/>
            <person name="Stajich J.E."/>
            <person name="de Vries R.P."/>
            <person name="Record E."/>
            <person name="Levasseur A."/>
            <person name="Baker S.E."/>
            <person name="Bartholomew K.A."/>
            <person name="Coutinho P.M."/>
            <person name="Erdmann S."/>
            <person name="Fowler T.J."/>
            <person name="Gathman A.C."/>
            <person name="Lombard V."/>
            <person name="Henrissat B."/>
            <person name="Knabe N."/>
            <person name="Kuees U."/>
            <person name="Lilly W.W."/>
            <person name="Lindquist E."/>
            <person name="Lucas S."/>
            <person name="Magnuson J.K."/>
            <person name="Piumi F."/>
            <person name="Raudaskoski M."/>
            <person name="Salamov A."/>
            <person name="Schmutz J."/>
            <person name="Schwarze F.W.M.R."/>
            <person name="vanKuyk P.A."/>
            <person name="Horton J.S."/>
            <person name="Grigoriev I.V."/>
            <person name="Woesten H.A.B."/>
        </authorList>
    </citation>
    <scope>NUCLEOTIDE SEQUENCE [LARGE SCALE GENOMIC DNA]</scope>
    <source>
        <strain evidence="4">H4-8 / FGSC 9210</strain>
    </source>
</reference>
<dbReference type="InterPro" id="IPR004843">
    <property type="entry name" value="Calcineurin-like_PHP"/>
</dbReference>
<dbReference type="InterPro" id="IPR029052">
    <property type="entry name" value="Metallo-depent_PP-like"/>
</dbReference>
<dbReference type="KEGG" id="scm:SCHCO_02607194"/>
<dbReference type="GO" id="GO:0016787">
    <property type="term" value="F:hydrolase activity"/>
    <property type="evidence" value="ECO:0007669"/>
    <property type="project" value="InterPro"/>
</dbReference>
<evidence type="ECO:0000259" key="2">
    <source>
        <dbReference type="Pfam" id="PF00149"/>
    </source>
</evidence>
<organism evidence="4">
    <name type="scientific">Schizophyllum commune (strain H4-8 / FGSC 9210)</name>
    <name type="common">Split gill fungus</name>
    <dbReference type="NCBI Taxonomy" id="578458"/>
    <lineage>
        <taxon>Eukaryota</taxon>
        <taxon>Fungi</taxon>
        <taxon>Dikarya</taxon>
        <taxon>Basidiomycota</taxon>
        <taxon>Agaricomycotina</taxon>
        <taxon>Agaricomycetes</taxon>
        <taxon>Agaricomycetidae</taxon>
        <taxon>Agaricales</taxon>
        <taxon>Schizophyllaceae</taxon>
        <taxon>Schizophyllum</taxon>
    </lineage>
</organism>
<dbReference type="CDD" id="cd07379">
    <property type="entry name" value="MPP_239FB"/>
    <property type="match status" value="1"/>
</dbReference>
<dbReference type="GeneID" id="9595618"/>
<evidence type="ECO:0000313" key="4">
    <source>
        <dbReference type="Proteomes" id="UP000007431"/>
    </source>
</evidence>
<dbReference type="eggNOG" id="KOG3947">
    <property type="taxonomic scope" value="Eukaryota"/>
</dbReference>
<accession>D8PVY3</accession>
<feature type="domain" description="Calcineurin-like phosphoesterase" evidence="2">
    <location>
        <begin position="29"/>
        <end position="228"/>
    </location>
</feature>
<dbReference type="RefSeq" id="XP_003035018.1">
    <property type="nucleotide sequence ID" value="XM_003034972.1"/>
</dbReference>
<protein>
    <recommendedName>
        <fullName evidence="2">Calcineurin-like phosphoesterase domain-containing protein</fullName>
    </recommendedName>
</protein>
<evidence type="ECO:0000256" key="1">
    <source>
        <dbReference type="SAM" id="MobiDB-lite"/>
    </source>
</evidence>
<dbReference type="InterPro" id="IPR051693">
    <property type="entry name" value="UPF0046_metallophosphoest"/>
</dbReference>
<feature type="non-terminal residue" evidence="3">
    <location>
        <position position="260"/>
    </location>
</feature>
<gene>
    <name evidence="3" type="ORF">SCHCODRAFT_105353</name>
</gene>
<dbReference type="Pfam" id="PF00149">
    <property type="entry name" value="Metallophos"/>
    <property type="match status" value="1"/>
</dbReference>
<proteinExistence type="predicted"/>
<dbReference type="Proteomes" id="UP000007431">
    <property type="component" value="Unassembled WGS sequence"/>
</dbReference>